<sequence length="615" mass="70753">DDEVDPCFGTGIVMICTFGDKQDVRWWKEHGLPLRRAIDRDGLMTEIAGKYAGMEIERVRDAIIKDLKEEGLIYKEERIEQNVGVCWRCKTPIEILSEKQWFVRIEHEKVLDAAAKIRWHPDYMMVRLKNWVESMEWDWCISRQRLFGTPIPVWYCKRCGEVLVATEDELPLDPTVDTPKRACSCGSLEFEGEEDVLDTWMDSSISALAVGGWLEDVFIYPTQLRPQGHDIIRTWAFYTILRSIALTGMIPWEEIVINGMVLGEDGHKMSKSRNNITAPEEVMGRYGADAFRQWAAIGGSTGSDIMFRWKDIVAASRFLQKLWSILRFSLIHLDKDKAPYERPQKLSTVDKWLLARLNELIESVTADMQSYSFDEAMKEIRSFAWNTLADDYIELVKSRLYAEDSNGRESALYTLYTTMDTLSRLIAPFMPFFAEEMHSYLNEGSVHAREWPRVDRDLLDEESIEKGELVRRIVEAVRRYKSENKIPLNAPLRRVEIYTSVDLDLEDIKGALKSEVELLNPDTTLEMKAVGIKPRMDVIGPTYRKEARKVADAIERLDPEEVERVISDGGKVEIEVDGKLISLDSSSFEIEMGFESRGERVDILEVSGVKIAVMR</sequence>
<evidence type="ECO:0000256" key="9">
    <source>
        <dbReference type="ARBA" id="ARBA00047552"/>
    </source>
</evidence>
<proteinExistence type="predicted"/>
<dbReference type="EC" id="6.1.1.9" evidence="1"/>
<dbReference type="FunFam" id="1.10.730.10:FF:000033">
    <property type="entry name" value="Valine--tRNA ligase"/>
    <property type="match status" value="1"/>
</dbReference>
<accession>A0A7C1B3J3</accession>
<dbReference type="Gene3D" id="1.10.730.10">
    <property type="entry name" value="Isoleucyl-tRNA Synthetase, Domain 1"/>
    <property type="match status" value="1"/>
</dbReference>
<keyword evidence="4" id="KW-0547">Nucleotide-binding</keyword>
<keyword evidence="7" id="KW-0030">Aminoacyl-tRNA synthetase</keyword>
<comment type="caution">
    <text evidence="12">The sequence shown here is derived from an EMBL/GenBank/DDBJ whole genome shotgun (WGS) entry which is preliminary data.</text>
</comment>
<organism evidence="12">
    <name type="scientific">Candidatus Syntropharchaeum butanivorans</name>
    <dbReference type="NCBI Taxonomy" id="1839936"/>
    <lineage>
        <taxon>Archaea</taxon>
        <taxon>Methanobacteriati</taxon>
        <taxon>Methanobacteriota</taxon>
        <taxon>Stenosarchaea group</taxon>
        <taxon>Methanomicrobia</taxon>
        <taxon>Methanosarcinales</taxon>
        <taxon>ANME-2 cluster</taxon>
        <taxon>Candidatus Syntropharchaeum</taxon>
    </lineage>
</organism>
<evidence type="ECO:0000313" key="12">
    <source>
        <dbReference type="EMBL" id="HDM36179.1"/>
    </source>
</evidence>
<keyword evidence="3 12" id="KW-0436">Ligase</keyword>
<dbReference type="Gene3D" id="3.30.720.200">
    <property type="match status" value="1"/>
</dbReference>
<dbReference type="SUPFAM" id="SSF47323">
    <property type="entry name" value="Anticodon-binding domain of a subclass of class I aminoacyl-tRNA synthetases"/>
    <property type="match status" value="1"/>
</dbReference>
<evidence type="ECO:0000256" key="4">
    <source>
        <dbReference type="ARBA" id="ARBA00022741"/>
    </source>
</evidence>
<dbReference type="Gene3D" id="3.40.50.620">
    <property type="entry name" value="HUPs"/>
    <property type="match status" value="1"/>
</dbReference>
<keyword evidence="5" id="KW-0067">ATP-binding</keyword>
<protein>
    <recommendedName>
        <fullName evidence="1">valine--tRNA ligase</fullName>
        <ecNumber evidence="1">6.1.1.9</ecNumber>
    </recommendedName>
    <alternativeName>
        <fullName evidence="8">Valyl-tRNA synthetase</fullName>
    </alternativeName>
</protein>
<evidence type="ECO:0000256" key="3">
    <source>
        <dbReference type="ARBA" id="ARBA00022598"/>
    </source>
</evidence>
<dbReference type="AlphaFoldDB" id="A0A7C1B3J3"/>
<dbReference type="InterPro" id="IPR002300">
    <property type="entry name" value="aa-tRNA-synth_Ia"/>
</dbReference>
<evidence type="ECO:0000259" key="10">
    <source>
        <dbReference type="Pfam" id="PF00133"/>
    </source>
</evidence>
<evidence type="ECO:0000259" key="11">
    <source>
        <dbReference type="Pfam" id="PF08264"/>
    </source>
</evidence>
<dbReference type="InterPro" id="IPR002303">
    <property type="entry name" value="Valyl-tRNA_ligase"/>
</dbReference>
<dbReference type="PANTHER" id="PTHR11946:SF93">
    <property type="entry name" value="VALINE--TRNA LIGASE, CHLOROPLASTIC_MITOCHONDRIAL 2"/>
    <property type="match status" value="1"/>
</dbReference>
<dbReference type="InterPro" id="IPR009080">
    <property type="entry name" value="tRNAsynth_Ia_anticodon-bd"/>
</dbReference>
<dbReference type="InterPro" id="IPR033705">
    <property type="entry name" value="Anticodon_Ia_Val"/>
</dbReference>
<dbReference type="GO" id="GO:0005829">
    <property type="term" value="C:cytosol"/>
    <property type="evidence" value="ECO:0007669"/>
    <property type="project" value="TreeGrafter"/>
</dbReference>
<dbReference type="Pfam" id="PF08264">
    <property type="entry name" value="Anticodon_1"/>
    <property type="match status" value="1"/>
</dbReference>
<dbReference type="SUPFAM" id="SSF50677">
    <property type="entry name" value="ValRS/IleRS/LeuRS editing domain"/>
    <property type="match status" value="1"/>
</dbReference>
<gene>
    <name evidence="12" type="ORF">ENG09_02845</name>
</gene>
<evidence type="ECO:0000256" key="1">
    <source>
        <dbReference type="ARBA" id="ARBA00013169"/>
    </source>
</evidence>
<dbReference type="CDD" id="cd07962">
    <property type="entry name" value="Anticodon_Ia_Val"/>
    <property type="match status" value="1"/>
</dbReference>
<dbReference type="Pfam" id="PF00133">
    <property type="entry name" value="tRNA-synt_1"/>
    <property type="match status" value="1"/>
</dbReference>
<dbReference type="EMBL" id="DQZR01000121">
    <property type="protein sequence ID" value="HDM36179.1"/>
    <property type="molecule type" value="Genomic_DNA"/>
</dbReference>
<reference evidence="12" key="1">
    <citation type="journal article" date="2020" name="mSystems">
        <title>Genome- and Community-Level Interaction Insights into Carbon Utilization and Element Cycling Functions of Hydrothermarchaeota in Hydrothermal Sediment.</title>
        <authorList>
            <person name="Zhou Z."/>
            <person name="Liu Y."/>
            <person name="Xu W."/>
            <person name="Pan J."/>
            <person name="Luo Z.H."/>
            <person name="Li M."/>
        </authorList>
    </citation>
    <scope>NUCLEOTIDE SEQUENCE [LARGE SCALE GENOMIC DNA]</scope>
    <source>
        <strain evidence="12">HyVt-185</strain>
    </source>
</reference>
<evidence type="ECO:0000256" key="5">
    <source>
        <dbReference type="ARBA" id="ARBA00022840"/>
    </source>
</evidence>
<evidence type="ECO:0000256" key="8">
    <source>
        <dbReference type="ARBA" id="ARBA00029936"/>
    </source>
</evidence>
<dbReference type="Proteomes" id="UP000885863">
    <property type="component" value="Unassembled WGS sequence"/>
</dbReference>
<dbReference type="PANTHER" id="PTHR11946">
    <property type="entry name" value="VALYL-TRNA SYNTHETASES"/>
    <property type="match status" value="1"/>
</dbReference>
<dbReference type="SUPFAM" id="SSF52374">
    <property type="entry name" value="Nucleotidylyl transferase"/>
    <property type="match status" value="1"/>
</dbReference>
<feature type="non-terminal residue" evidence="12">
    <location>
        <position position="1"/>
    </location>
</feature>
<evidence type="ECO:0000256" key="6">
    <source>
        <dbReference type="ARBA" id="ARBA00022917"/>
    </source>
</evidence>
<name>A0A7C1B3J3_9EURY</name>
<feature type="domain" description="Methionyl/Valyl/Leucyl/Isoleucyl-tRNA synthetase anticodon-binding" evidence="11">
    <location>
        <begin position="350"/>
        <end position="493"/>
    </location>
</feature>
<keyword evidence="6" id="KW-0648">Protein biosynthesis</keyword>
<dbReference type="GO" id="GO:0006438">
    <property type="term" value="P:valyl-tRNA aminoacylation"/>
    <property type="evidence" value="ECO:0007669"/>
    <property type="project" value="InterPro"/>
</dbReference>
<dbReference type="GO" id="GO:0004832">
    <property type="term" value="F:valine-tRNA ligase activity"/>
    <property type="evidence" value="ECO:0007669"/>
    <property type="project" value="UniProtKB-EC"/>
</dbReference>
<dbReference type="GO" id="GO:0002161">
    <property type="term" value="F:aminoacyl-tRNA deacylase activity"/>
    <property type="evidence" value="ECO:0007669"/>
    <property type="project" value="InterPro"/>
</dbReference>
<evidence type="ECO:0000256" key="2">
    <source>
        <dbReference type="ARBA" id="ARBA00022490"/>
    </source>
</evidence>
<evidence type="ECO:0000256" key="7">
    <source>
        <dbReference type="ARBA" id="ARBA00023146"/>
    </source>
</evidence>
<dbReference type="Pfam" id="PF19302">
    <property type="entry name" value="DUF5915"/>
    <property type="match status" value="1"/>
</dbReference>
<dbReference type="InterPro" id="IPR014729">
    <property type="entry name" value="Rossmann-like_a/b/a_fold"/>
</dbReference>
<keyword evidence="2" id="KW-0963">Cytoplasm</keyword>
<comment type="catalytic activity">
    <reaction evidence="9">
        <text>tRNA(Val) + L-valine + ATP = L-valyl-tRNA(Val) + AMP + diphosphate</text>
        <dbReference type="Rhea" id="RHEA:10704"/>
        <dbReference type="Rhea" id="RHEA-COMP:9672"/>
        <dbReference type="Rhea" id="RHEA-COMP:9708"/>
        <dbReference type="ChEBI" id="CHEBI:30616"/>
        <dbReference type="ChEBI" id="CHEBI:33019"/>
        <dbReference type="ChEBI" id="CHEBI:57762"/>
        <dbReference type="ChEBI" id="CHEBI:78442"/>
        <dbReference type="ChEBI" id="CHEBI:78537"/>
        <dbReference type="ChEBI" id="CHEBI:456215"/>
        <dbReference type="EC" id="6.1.1.9"/>
    </reaction>
</comment>
<dbReference type="FunFam" id="3.40.50.620:FF:000324">
    <property type="entry name" value="Valine--tRNA ligase"/>
    <property type="match status" value="1"/>
</dbReference>
<dbReference type="GO" id="GO:0005524">
    <property type="term" value="F:ATP binding"/>
    <property type="evidence" value="ECO:0007669"/>
    <property type="project" value="UniProtKB-KW"/>
</dbReference>
<feature type="domain" description="Aminoacyl-tRNA synthetase class Ia" evidence="10">
    <location>
        <begin position="59"/>
        <end position="306"/>
    </location>
</feature>
<dbReference type="InterPro" id="IPR013155">
    <property type="entry name" value="M/V/L/I-tRNA-synth_anticd-bd"/>
</dbReference>
<dbReference type="InterPro" id="IPR009008">
    <property type="entry name" value="Val/Leu/Ile-tRNA-synth_edit"/>
</dbReference>
<dbReference type="PRINTS" id="PR00986">
    <property type="entry name" value="TRNASYNTHVAL"/>
</dbReference>